<dbReference type="PROSITE" id="PS50072">
    <property type="entry name" value="CSA_PPIASE_2"/>
    <property type="match status" value="1"/>
</dbReference>
<evidence type="ECO:0000259" key="8">
    <source>
        <dbReference type="PROSITE" id="PS50072"/>
    </source>
</evidence>
<comment type="subcellular location">
    <subcellularLocation>
        <location evidence="2 7">Nucleus</location>
    </subcellularLocation>
</comment>
<evidence type="ECO:0000256" key="6">
    <source>
        <dbReference type="ARBA" id="ARBA00023242"/>
    </source>
</evidence>
<sequence>MSVLIVTSLGDIVVDLYTDRCPLTSKNFLKLCKIKYYNGCLFHMVQKDFTAQTGDPTATGTGGDSIYKFLYGDQARFFNDEVHLDLKHSKTGTVAMASAGENLNASQFYFTLRDDLDYLDGKHTVFGEVAEGLETLTRINEAYVDDKGRPYKNIRIKHTYILDDPFGDPSQLTELIPDASPEGKPKDERLRQANEDGVLHGHGVGSPIPEAVESHLACLNQVSEVLVNGNAKRWVKASRELRQGDPLSPFLFTIIVDVLSRLMLRAVESGLLEGFGVGRSGTTISHLQFTDATIFFSRVSLKELETRKIILVVFGHIYGLKVNLEKSTLFGINVDLDQLDRMALVLDCKVLECLFLTWDFHWGISKADLEIEDLERLMFSLSHLHLSPFGHDSRAWSLSSSGLFIVNCKLNLPGQVSSHICDVSWVLDCNRASLLRYVEVDDDVRLEDDWVPLDEQLDTSELEELIRSKEAHSRAVVLESIGDIPDAEIKPPDNVLFVCKLNPVTEDEDLHTIFSRFGTVIS</sequence>
<evidence type="ECO:0000256" key="1">
    <source>
        <dbReference type="ARBA" id="ARBA00000971"/>
    </source>
</evidence>
<proteinExistence type="inferred from homology"/>
<evidence type="ECO:0000256" key="2">
    <source>
        <dbReference type="ARBA" id="ARBA00004123"/>
    </source>
</evidence>
<dbReference type="ExpressionAtlas" id="A5BCZ5">
    <property type="expression patterns" value="baseline and differential"/>
</dbReference>
<dbReference type="InterPro" id="IPR012677">
    <property type="entry name" value="Nucleotide-bd_a/b_plait_sf"/>
</dbReference>
<dbReference type="FunFam" id="2.40.100.10:FF:000015">
    <property type="entry name" value="Peptidyl-prolyl cis-trans isomerase"/>
    <property type="match status" value="1"/>
</dbReference>
<reference evidence="9" key="1">
    <citation type="journal article" date="2007" name="PLoS ONE">
        <title>The first genome sequence of an elite grapevine cultivar (Pinot noir Vitis vinifera L.): coping with a highly heterozygous genome.</title>
        <authorList>
            <person name="Velasco R."/>
            <person name="Zharkikh A."/>
            <person name="Troggio M."/>
            <person name="Cartwright D.A."/>
            <person name="Cestaro A."/>
            <person name="Pruss D."/>
            <person name="Pindo M."/>
            <person name="FitzGerald L.M."/>
            <person name="Vezzulli S."/>
            <person name="Reid J."/>
            <person name="Malacarne G."/>
            <person name="Iliev D."/>
            <person name="Coppola G."/>
            <person name="Wardell B."/>
            <person name="Micheletti D."/>
            <person name="Macalma T."/>
            <person name="Facci M."/>
            <person name="Mitchell J.T."/>
            <person name="Perazzolli M."/>
            <person name="Eldredge G."/>
            <person name="Gatto P."/>
            <person name="Oyzerski R."/>
            <person name="Moretto M."/>
            <person name="Gutin N."/>
            <person name="Stefanini M."/>
            <person name="Chen Y."/>
            <person name="Segala C."/>
            <person name="Davenport C."/>
            <person name="Dematte L."/>
            <person name="Mraz A."/>
            <person name="Battilana J."/>
            <person name="Stormo K."/>
            <person name="Costa F."/>
            <person name="Tao Q."/>
            <person name="Si-Ammour A."/>
            <person name="Harkins T."/>
            <person name="Lackey A."/>
            <person name="Perbost C."/>
            <person name="Taillon B."/>
            <person name="Stella A."/>
            <person name="Solovyev V."/>
            <person name="Fawcett J.A."/>
            <person name="Sterck L."/>
            <person name="Vandepoele K."/>
            <person name="Grando S.M."/>
            <person name="Toppo S."/>
            <person name="Moser C."/>
            <person name="Lanchbury J."/>
            <person name="Bogden R."/>
            <person name="Skolnick M."/>
            <person name="Sgaramella V."/>
            <person name="Bhatnagar S.K."/>
            <person name="Fontana P."/>
            <person name="Gutin A."/>
            <person name="Van de Peer Y."/>
            <person name="Salamini F."/>
            <person name="Viola R."/>
        </authorList>
    </citation>
    <scope>NUCLEOTIDE SEQUENCE</scope>
</reference>
<comment type="function">
    <text evidence="7">PPIases accelerate the folding of proteins. It catalyzes the cis-trans isomerization of proline imidic peptide bonds in oligopeptides.</text>
</comment>
<gene>
    <name evidence="9" type="ORF">VITISV_010985</name>
</gene>
<comment type="similarity">
    <text evidence="7">Belongs to the cyclophilin-type PPIase family. PPIL4 subfamily.</text>
</comment>
<dbReference type="GO" id="GO:0005634">
    <property type="term" value="C:nucleus"/>
    <property type="evidence" value="ECO:0007669"/>
    <property type="project" value="UniProtKB-SubCell"/>
</dbReference>
<dbReference type="InterPro" id="IPR035542">
    <property type="entry name" value="CRIP"/>
</dbReference>
<evidence type="ECO:0000313" key="9">
    <source>
        <dbReference type="EMBL" id="CAN74428.1"/>
    </source>
</evidence>
<name>A5BCZ5_VITVI</name>
<dbReference type="Gene3D" id="2.40.100.10">
    <property type="entry name" value="Cyclophilin-like"/>
    <property type="match status" value="1"/>
</dbReference>
<dbReference type="Pfam" id="PF00160">
    <property type="entry name" value="Pro_isomerase"/>
    <property type="match status" value="1"/>
</dbReference>
<dbReference type="Gene3D" id="3.30.70.330">
    <property type="match status" value="1"/>
</dbReference>
<dbReference type="Pfam" id="PF00078">
    <property type="entry name" value="RVT_1"/>
    <property type="match status" value="1"/>
</dbReference>
<keyword evidence="4 7" id="KW-0697">Rotamase</keyword>
<dbReference type="InterPro" id="IPR035538">
    <property type="entry name" value="Cyclophilin_PPIL4"/>
</dbReference>
<evidence type="ECO:0000256" key="7">
    <source>
        <dbReference type="RuleBase" id="RU365081"/>
    </source>
</evidence>
<comment type="catalytic activity">
    <reaction evidence="1 7">
        <text>[protein]-peptidylproline (omega=180) = [protein]-peptidylproline (omega=0)</text>
        <dbReference type="Rhea" id="RHEA:16237"/>
        <dbReference type="Rhea" id="RHEA-COMP:10747"/>
        <dbReference type="Rhea" id="RHEA-COMP:10748"/>
        <dbReference type="ChEBI" id="CHEBI:83833"/>
        <dbReference type="ChEBI" id="CHEBI:83834"/>
        <dbReference type="EC" id="5.2.1.8"/>
    </reaction>
</comment>
<keyword evidence="3 7" id="KW-0694">RNA-binding</keyword>
<keyword evidence="5 7" id="KW-0413">Isomerase</keyword>
<feature type="domain" description="PPIase cyclophilin-type" evidence="8">
    <location>
        <begin position="7"/>
        <end position="161"/>
    </location>
</feature>
<dbReference type="GO" id="GO:0003723">
    <property type="term" value="F:RNA binding"/>
    <property type="evidence" value="ECO:0007669"/>
    <property type="project" value="UniProtKB-UniRule"/>
</dbReference>
<evidence type="ECO:0000256" key="4">
    <source>
        <dbReference type="ARBA" id="ARBA00023110"/>
    </source>
</evidence>
<organism evidence="9">
    <name type="scientific">Vitis vinifera</name>
    <name type="common">Grape</name>
    <dbReference type="NCBI Taxonomy" id="29760"/>
    <lineage>
        <taxon>Eukaryota</taxon>
        <taxon>Viridiplantae</taxon>
        <taxon>Streptophyta</taxon>
        <taxon>Embryophyta</taxon>
        <taxon>Tracheophyta</taxon>
        <taxon>Spermatophyta</taxon>
        <taxon>Magnoliopsida</taxon>
        <taxon>eudicotyledons</taxon>
        <taxon>Gunneridae</taxon>
        <taxon>Pentapetalae</taxon>
        <taxon>rosids</taxon>
        <taxon>Vitales</taxon>
        <taxon>Vitaceae</taxon>
        <taxon>Viteae</taxon>
        <taxon>Vitis</taxon>
    </lineage>
</organism>
<dbReference type="PANTHER" id="PTHR45843">
    <property type="entry name" value="PEPTIDYL-PROLYL CIS-TRANS ISOMERASE-LIKE 4"/>
    <property type="match status" value="1"/>
</dbReference>
<protein>
    <recommendedName>
        <fullName evidence="7">Peptidyl-prolyl cis-trans isomerase</fullName>
        <shortName evidence="7">PPIase</shortName>
        <ecNumber evidence="7">5.2.1.8</ecNumber>
    </recommendedName>
</protein>
<dbReference type="GO" id="GO:0003755">
    <property type="term" value="F:peptidyl-prolyl cis-trans isomerase activity"/>
    <property type="evidence" value="ECO:0007669"/>
    <property type="project" value="UniProtKB-UniRule"/>
</dbReference>
<dbReference type="PRINTS" id="PR00153">
    <property type="entry name" value="CSAPPISMRASE"/>
</dbReference>
<evidence type="ECO:0000256" key="5">
    <source>
        <dbReference type="ARBA" id="ARBA00023235"/>
    </source>
</evidence>
<dbReference type="InterPro" id="IPR000477">
    <property type="entry name" value="RT_dom"/>
</dbReference>
<dbReference type="InterPro" id="IPR002130">
    <property type="entry name" value="Cyclophilin-type_PPIase_dom"/>
</dbReference>
<accession>A5BCZ5</accession>
<dbReference type="CDD" id="cd01921">
    <property type="entry name" value="cyclophilin_RRM"/>
    <property type="match status" value="1"/>
</dbReference>
<dbReference type="EC" id="5.2.1.8" evidence="7"/>
<keyword evidence="6 7" id="KW-0539">Nucleus</keyword>
<dbReference type="SUPFAM" id="SSF50891">
    <property type="entry name" value="Cyclophilin-like"/>
    <property type="match status" value="1"/>
</dbReference>
<dbReference type="SUPFAM" id="SSF54928">
    <property type="entry name" value="RNA-binding domain, RBD"/>
    <property type="match status" value="1"/>
</dbReference>
<dbReference type="EMBL" id="AM454958">
    <property type="protein sequence ID" value="CAN74428.1"/>
    <property type="molecule type" value="Genomic_DNA"/>
</dbReference>
<dbReference type="InterPro" id="IPR035979">
    <property type="entry name" value="RBD_domain_sf"/>
</dbReference>
<evidence type="ECO:0000256" key="3">
    <source>
        <dbReference type="ARBA" id="ARBA00022884"/>
    </source>
</evidence>
<dbReference type="PANTHER" id="PTHR45843:SF1">
    <property type="entry name" value="PEPTIDYL-PROLYL CIS-TRANS ISOMERASE-LIKE 4"/>
    <property type="match status" value="1"/>
</dbReference>
<dbReference type="AlphaFoldDB" id="A5BCZ5"/>
<dbReference type="InterPro" id="IPR029000">
    <property type="entry name" value="Cyclophilin-like_dom_sf"/>
</dbReference>